<gene>
    <name evidence="10" type="ORF">DF222_08170</name>
</gene>
<keyword evidence="6" id="KW-0862">Zinc</keyword>
<evidence type="ECO:0000259" key="8">
    <source>
        <dbReference type="Pfam" id="PF01431"/>
    </source>
</evidence>
<dbReference type="EMBL" id="QEEZ01000015">
    <property type="protein sequence ID" value="PWC01260.1"/>
    <property type="molecule type" value="Genomic_DNA"/>
</dbReference>
<dbReference type="GO" id="GO:0004222">
    <property type="term" value="F:metalloendopeptidase activity"/>
    <property type="evidence" value="ECO:0007669"/>
    <property type="project" value="InterPro"/>
</dbReference>
<name>A0A2U1T5H6_9CORY</name>
<sequence>MGAMDDLYRYVNGPWLDKHVIPDDRGVDGTFHQLRDTAEKQVHGLVETDTGRAGTLYASFMDTAGVDAAGLAPLDDDLDRLTARDVTEFARRLGELERRGVGAPVTFWVEKDSGSEDAIAYVVQSGLGLPDEAYYRDEAHAETLEAYREHVATMLGFLDPARLFGLDAATAAERTVRLEKEIAAGHWDVVASRDAVKTYNKVELSSLPGIIQELLRAGGMPAGEVVSMMPSYLDHLASLLSDDRLADWQLWGTWHILRSRAGVLPEEVSAKNFEFYGTRLSGAKEQKARWKRGVSLAESLVGQEIGRVYVDTYFPASSKKEMLTLVDYLLKAYHERIQALDWMTDETKQKALEKLAQFRPKIGYPDKWRSYEGLEFQSAGADLLDNVRAGAQYLHDYELGKIGKPADRDEWVTTPQTVNAFYNPVVNDVTFPAAILQAPFYDPSFDTPELFGAIGAVIGHEIGHGFDDQGSLYDGHGNLESWWNDDDRAAFNELTSKLVDQYDGLVPQVLQEKGIETRGVNGEFTLGENIGDLGGLGIAVVAYQKYVEAHGEDEPSEFDIAEGSPDIQGRKFTGLQRLFLAWARVWRTAIRPEMQQQYLAIDPHAPAEFRCNQVVANIDEFYKAFPEFAEDDEGYLAPADRVTIW</sequence>
<evidence type="ECO:0000256" key="3">
    <source>
        <dbReference type="ARBA" id="ARBA00022670"/>
    </source>
</evidence>
<keyword evidence="11" id="KW-1185">Reference proteome</keyword>
<dbReference type="InterPro" id="IPR024079">
    <property type="entry name" value="MetalloPept_cat_dom_sf"/>
</dbReference>
<keyword evidence="4" id="KW-0479">Metal-binding</keyword>
<comment type="similarity">
    <text evidence="2">Belongs to the peptidase M13 family.</text>
</comment>
<dbReference type="InterPro" id="IPR000718">
    <property type="entry name" value="Peptidase_M13"/>
</dbReference>
<keyword evidence="5" id="KW-0378">Hydrolase</keyword>
<dbReference type="SUPFAM" id="SSF55486">
    <property type="entry name" value="Metalloproteases ('zincins'), catalytic domain"/>
    <property type="match status" value="1"/>
</dbReference>
<evidence type="ECO:0000256" key="5">
    <source>
        <dbReference type="ARBA" id="ARBA00022801"/>
    </source>
</evidence>
<dbReference type="GO" id="GO:0005886">
    <property type="term" value="C:plasma membrane"/>
    <property type="evidence" value="ECO:0007669"/>
    <property type="project" value="TreeGrafter"/>
</dbReference>
<proteinExistence type="inferred from homology"/>
<dbReference type="PROSITE" id="PS51885">
    <property type="entry name" value="NEPRILYSIN"/>
    <property type="match status" value="1"/>
</dbReference>
<comment type="caution">
    <text evidence="10">The sequence shown here is derived from an EMBL/GenBank/DDBJ whole genome shotgun (WGS) entry which is preliminary data.</text>
</comment>
<dbReference type="PRINTS" id="PR00786">
    <property type="entry name" value="NEPRILYSIN"/>
</dbReference>
<dbReference type="AlphaFoldDB" id="A0A2U1T5H6"/>
<evidence type="ECO:0000259" key="9">
    <source>
        <dbReference type="Pfam" id="PF05649"/>
    </source>
</evidence>
<evidence type="ECO:0000256" key="2">
    <source>
        <dbReference type="ARBA" id="ARBA00007357"/>
    </source>
</evidence>
<organism evidence="10 11">
    <name type="scientific">Corynebacterium yudongzhengii</name>
    <dbReference type="NCBI Taxonomy" id="2080740"/>
    <lineage>
        <taxon>Bacteria</taxon>
        <taxon>Bacillati</taxon>
        <taxon>Actinomycetota</taxon>
        <taxon>Actinomycetes</taxon>
        <taxon>Mycobacteriales</taxon>
        <taxon>Corynebacteriaceae</taxon>
        <taxon>Corynebacterium</taxon>
    </lineage>
</organism>
<keyword evidence="7" id="KW-0482">Metalloprotease</keyword>
<keyword evidence="3" id="KW-0645">Protease</keyword>
<evidence type="ECO:0000256" key="6">
    <source>
        <dbReference type="ARBA" id="ARBA00022833"/>
    </source>
</evidence>
<dbReference type="InterPro" id="IPR008753">
    <property type="entry name" value="Peptidase_M13_N"/>
</dbReference>
<evidence type="ECO:0000256" key="7">
    <source>
        <dbReference type="ARBA" id="ARBA00023049"/>
    </source>
</evidence>
<protein>
    <submittedName>
        <fullName evidence="10">Peptidase M13</fullName>
    </submittedName>
</protein>
<dbReference type="InterPro" id="IPR018497">
    <property type="entry name" value="Peptidase_M13_C"/>
</dbReference>
<dbReference type="Gene3D" id="1.10.1380.10">
    <property type="entry name" value="Neutral endopeptidase , domain2"/>
    <property type="match status" value="1"/>
</dbReference>
<dbReference type="Proteomes" id="UP000244989">
    <property type="component" value="Unassembled WGS sequence"/>
</dbReference>
<accession>A0A2U1T5H6</accession>
<feature type="domain" description="Peptidase M13 N-terminal" evidence="9">
    <location>
        <begin position="4"/>
        <end position="365"/>
    </location>
</feature>
<evidence type="ECO:0000313" key="10">
    <source>
        <dbReference type="EMBL" id="PWC01260.1"/>
    </source>
</evidence>
<feature type="domain" description="Peptidase M13 C-terminal" evidence="8">
    <location>
        <begin position="419"/>
        <end position="640"/>
    </location>
</feature>
<evidence type="ECO:0000313" key="11">
    <source>
        <dbReference type="Proteomes" id="UP000244989"/>
    </source>
</evidence>
<reference evidence="11" key="1">
    <citation type="submission" date="2018-04" db="EMBL/GenBank/DDBJ databases">
        <authorList>
            <person name="Liu S."/>
            <person name="Wang Z."/>
            <person name="Li J."/>
        </authorList>
    </citation>
    <scope>NUCLEOTIDE SEQUENCE [LARGE SCALE GENOMIC DNA]</scope>
    <source>
        <strain evidence="11">2189</strain>
    </source>
</reference>
<dbReference type="KEGG" id="cyz:C3B44_00510"/>
<evidence type="ECO:0000256" key="4">
    <source>
        <dbReference type="ARBA" id="ARBA00022723"/>
    </source>
</evidence>
<dbReference type="InterPro" id="IPR042089">
    <property type="entry name" value="Peptidase_M13_dom_2"/>
</dbReference>
<dbReference type="Pfam" id="PF05649">
    <property type="entry name" value="Peptidase_M13_N"/>
    <property type="match status" value="1"/>
</dbReference>
<dbReference type="GO" id="GO:0016485">
    <property type="term" value="P:protein processing"/>
    <property type="evidence" value="ECO:0007669"/>
    <property type="project" value="TreeGrafter"/>
</dbReference>
<dbReference type="OrthoDB" id="9775677at2"/>
<dbReference type="PANTHER" id="PTHR11733">
    <property type="entry name" value="ZINC METALLOPROTEASE FAMILY M13 NEPRILYSIN-RELATED"/>
    <property type="match status" value="1"/>
</dbReference>
<comment type="cofactor">
    <cofactor evidence="1">
        <name>Zn(2+)</name>
        <dbReference type="ChEBI" id="CHEBI:29105"/>
    </cofactor>
</comment>
<dbReference type="Gene3D" id="3.40.390.10">
    <property type="entry name" value="Collagenase (Catalytic Domain)"/>
    <property type="match status" value="1"/>
</dbReference>
<evidence type="ECO:0000256" key="1">
    <source>
        <dbReference type="ARBA" id="ARBA00001947"/>
    </source>
</evidence>
<dbReference type="Pfam" id="PF01431">
    <property type="entry name" value="Peptidase_M13"/>
    <property type="match status" value="1"/>
</dbReference>
<dbReference type="CDD" id="cd08662">
    <property type="entry name" value="M13"/>
    <property type="match status" value="1"/>
</dbReference>
<dbReference type="GO" id="GO:0046872">
    <property type="term" value="F:metal ion binding"/>
    <property type="evidence" value="ECO:0007669"/>
    <property type="project" value="UniProtKB-KW"/>
</dbReference>
<dbReference type="PANTHER" id="PTHR11733:SF167">
    <property type="entry name" value="FI17812P1-RELATED"/>
    <property type="match status" value="1"/>
</dbReference>